<dbReference type="Pfam" id="PF01471">
    <property type="entry name" value="PG_binding_1"/>
    <property type="match status" value="1"/>
</dbReference>
<name>A0ABP7PPL4_9ACTN</name>
<dbReference type="SUPFAM" id="SSF47090">
    <property type="entry name" value="PGBD-like"/>
    <property type="match status" value="1"/>
</dbReference>
<dbReference type="EMBL" id="BAABCQ010000029">
    <property type="protein sequence ID" value="GAA3969136.1"/>
    <property type="molecule type" value="Genomic_DNA"/>
</dbReference>
<proteinExistence type="predicted"/>
<protein>
    <recommendedName>
        <fullName evidence="2">Peptidoglycan binding-like domain-containing protein</fullName>
    </recommendedName>
</protein>
<dbReference type="Gene3D" id="1.10.101.10">
    <property type="entry name" value="PGBD-like superfamily/PGBD"/>
    <property type="match status" value="1"/>
</dbReference>
<accession>A0ABP7PPL4</accession>
<evidence type="ECO:0000256" key="1">
    <source>
        <dbReference type="SAM" id="SignalP"/>
    </source>
</evidence>
<sequence>MNIRRTAASLATLGLVATGAVVGTAGTAQAATHCQGTSTYSNQYGEYLKPTTANGSRNVNCLLSSGDGFNGGSQNTAVKQLQRSLNRCFPGANLDVDGMYGPATVNKVKEAQRSKGIAADGVFGPQTSQYMNWAMKGATGCTYGGVA</sequence>
<evidence type="ECO:0000313" key="3">
    <source>
        <dbReference type="EMBL" id="GAA3969136.1"/>
    </source>
</evidence>
<dbReference type="RefSeq" id="WP_345591194.1">
    <property type="nucleotide sequence ID" value="NZ_BAABCQ010000029.1"/>
</dbReference>
<evidence type="ECO:0000313" key="4">
    <source>
        <dbReference type="Proteomes" id="UP001500034"/>
    </source>
</evidence>
<evidence type="ECO:0000259" key="2">
    <source>
        <dbReference type="Pfam" id="PF01471"/>
    </source>
</evidence>
<gene>
    <name evidence="3" type="ORF">GCM10022384_20500</name>
</gene>
<feature type="domain" description="Peptidoglycan binding-like" evidence="2">
    <location>
        <begin position="75"/>
        <end position="129"/>
    </location>
</feature>
<organism evidence="3 4">
    <name type="scientific">Streptomyces marokkonensis</name>
    <dbReference type="NCBI Taxonomy" id="324855"/>
    <lineage>
        <taxon>Bacteria</taxon>
        <taxon>Bacillati</taxon>
        <taxon>Actinomycetota</taxon>
        <taxon>Actinomycetes</taxon>
        <taxon>Kitasatosporales</taxon>
        <taxon>Streptomycetaceae</taxon>
        <taxon>Streptomyces</taxon>
    </lineage>
</organism>
<dbReference type="Proteomes" id="UP001500034">
    <property type="component" value="Unassembled WGS sequence"/>
</dbReference>
<dbReference type="InterPro" id="IPR036365">
    <property type="entry name" value="PGBD-like_sf"/>
</dbReference>
<feature type="chain" id="PRO_5045038445" description="Peptidoglycan binding-like domain-containing protein" evidence="1">
    <location>
        <begin position="31"/>
        <end position="147"/>
    </location>
</feature>
<dbReference type="InterPro" id="IPR002477">
    <property type="entry name" value="Peptidoglycan-bd-like"/>
</dbReference>
<comment type="caution">
    <text evidence="3">The sequence shown here is derived from an EMBL/GenBank/DDBJ whole genome shotgun (WGS) entry which is preliminary data.</text>
</comment>
<dbReference type="InterPro" id="IPR036366">
    <property type="entry name" value="PGBDSf"/>
</dbReference>
<reference evidence="4" key="1">
    <citation type="journal article" date="2019" name="Int. J. Syst. Evol. Microbiol.">
        <title>The Global Catalogue of Microorganisms (GCM) 10K type strain sequencing project: providing services to taxonomists for standard genome sequencing and annotation.</title>
        <authorList>
            <consortium name="The Broad Institute Genomics Platform"/>
            <consortium name="The Broad Institute Genome Sequencing Center for Infectious Disease"/>
            <person name="Wu L."/>
            <person name="Ma J."/>
        </authorList>
    </citation>
    <scope>NUCLEOTIDE SEQUENCE [LARGE SCALE GENOMIC DNA]</scope>
    <source>
        <strain evidence="4">JCM 17027</strain>
    </source>
</reference>
<keyword evidence="1" id="KW-0732">Signal</keyword>
<keyword evidence="4" id="KW-1185">Reference proteome</keyword>
<feature type="signal peptide" evidence="1">
    <location>
        <begin position="1"/>
        <end position="30"/>
    </location>
</feature>